<organism evidence="10 11">
    <name type="scientific">Kistimonas scapharcae</name>
    <dbReference type="NCBI Taxonomy" id="1036133"/>
    <lineage>
        <taxon>Bacteria</taxon>
        <taxon>Pseudomonadati</taxon>
        <taxon>Pseudomonadota</taxon>
        <taxon>Gammaproteobacteria</taxon>
        <taxon>Oceanospirillales</taxon>
        <taxon>Endozoicomonadaceae</taxon>
        <taxon>Kistimonas</taxon>
    </lineage>
</organism>
<dbReference type="PANTHER" id="PTHR37479">
    <property type="entry name" value="CELL DIVISION PROTEIN FTSL"/>
    <property type="match status" value="1"/>
</dbReference>
<reference evidence="11" key="1">
    <citation type="journal article" date="2019" name="Int. J. Syst. Evol. Microbiol.">
        <title>The Global Catalogue of Microorganisms (GCM) 10K type strain sequencing project: providing services to taxonomists for standard genome sequencing and annotation.</title>
        <authorList>
            <consortium name="The Broad Institute Genomics Platform"/>
            <consortium name="The Broad Institute Genome Sequencing Center for Infectious Disease"/>
            <person name="Wu L."/>
            <person name="Ma J."/>
        </authorList>
    </citation>
    <scope>NUCLEOTIDE SEQUENCE [LARGE SCALE GENOMIC DNA]</scope>
    <source>
        <strain evidence="11">JCM 17805</strain>
    </source>
</reference>
<dbReference type="PANTHER" id="PTHR37479:SF1">
    <property type="entry name" value="CELL DIVISION PROTEIN FTSL"/>
    <property type="match status" value="1"/>
</dbReference>
<keyword evidence="2 8" id="KW-1003">Cell membrane</keyword>
<evidence type="ECO:0000256" key="5">
    <source>
        <dbReference type="ARBA" id="ARBA00022989"/>
    </source>
</evidence>
<comment type="similarity">
    <text evidence="8">Belongs to the FtsL family.</text>
</comment>
<evidence type="ECO:0000313" key="10">
    <source>
        <dbReference type="EMBL" id="GAA4648568.1"/>
    </source>
</evidence>
<evidence type="ECO:0000256" key="3">
    <source>
        <dbReference type="ARBA" id="ARBA00022618"/>
    </source>
</evidence>
<dbReference type="HAMAP" id="MF_00910">
    <property type="entry name" value="FtsL"/>
    <property type="match status" value="1"/>
</dbReference>
<evidence type="ECO:0000256" key="9">
    <source>
        <dbReference type="NCBIfam" id="TIGR02209"/>
    </source>
</evidence>
<dbReference type="RefSeq" id="WP_345194232.1">
    <property type="nucleotide sequence ID" value="NZ_BAABFL010000081.1"/>
</dbReference>
<keyword evidence="5 8" id="KW-1133">Transmembrane helix</keyword>
<keyword evidence="11" id="KW-1185">Reference proteome</keyword>
<dbReference type="EMBL" id="BAABFL010000081">
    <property type="protein sequence ID" value="GAA4648568.1"/>
    <property type="molecule type" value="Genomic_DNA"/>
</dbReference>
<comment type="subunit">
    <text evidence="8">Part of a complex composed of FtsB, FtsL and FtsQ.</text>
</comment>
<comment type="subcellular location">
    <subcellularLocation>
        <location evidence="8">Cell inner membrane</location>
        <topology evidence="8">Single-pass type II membrane protein</topology>
    </subcellularLocation>
    <subcellularLocation>
        <location evidence="1">Cell membrane</location>
        <topology evidence="1">Single-pass type II membrane protein</topology>
    </subcellularLocation>
    <text evidence="8">Localizes to the division septum where it forms a ring structure.</text>
</comment>
<evidence type="ECO:0000256" key="2">
    <source>
        <dbReference type="ARBA" id="ARBA00022475"/>
    </source>
</evidence>
<comment type="function">
    <text evidence="8">Essential cell division protein. May link together the upstream cell division proteins, which are predominantly cytoplasmic, with the downstream cell division proteins, which are predominantly periplasmic.</text>
</comment>
<keyword evidence="3 8" id="KW-0132">Cell division</keyword>
<evidence type="ECO:0000256" key="1">
    <source>
        <dbReference type="ARBA" id="ARBA00004401"/>
    </source>
</evidence>
<evidence type="ECO:0000256" key="6">
    <source>
        <dbReference type="ARBA" id="ARBA00023136"/>
    </source>
</evidence>
<dbReference type="Proteomes" id="UP001500604">
    <property type="component" value="Unassembled WGS sequence"/>
</dbReference>
<dbReference type="Pfam" id="PF04999">
    <property type="entry name" value="FtsL"/>
    <property type="match status" value="1"/>
</dbReference>
<dbReference type="NCBIfam" id="TIGR02209">
    <property type="entry name" value="ftsL_broad"/>
    <property type="match status" value="1"/>
</dbReference>
<evidence type="ECO:0000313" key="11">
    <source>
        <dbReference type="Proteomes" id="UP001500604"/>
    </source>
</evidence>
<evidence type="ECO:0000256" key="4">
    <source>
        <dbReference type="ARBA" id="ARBA00022692"/>
    </source>
</evidence>
<name>A0ABP8UXB4_9GAMM</name>
<proteinExistence type="inferred from homology"/>
<evidence type="ECO:0000256" key="8">
    <source>
        <dbReference type="HAMAP-Rule" id="MF_00910"/>
    </source>
</evidence>
<sequence>MDWLPLKAVLASIRPGLMALVFAVFCSAVAVAYVAHLNRQAFNQYQAELNRKNKTQEEWGQLLLQYSTLTAHGQIERQAVKQLGMEMPHKDKVILVEP</sequence>
<keyword evidence="8" id="KW-0997">Cell inner membrane</keyword>
<protein>
    <recommendedName>
        <fullName evidence="8 9">Cell division protein FtsL</fullName>
    </recommendedName>
</protein>
<keyword evidence="6 8" id="KW-0472">Membrane</keyword>
<feature type="transmembrane region" description="Helical" evidence="8">
    <location>
        <begin position="12"/>
        <end position="35"/>
    </location>
</feature>
<accession>A0ABP8UXB4</accession>
<keyword evidence="4 8" id="KW-0812">Transmembrane</keyword>
<comment type="caution">
    <text evidence="10">The sequence shown here is derived from an EMBL/GenBank/DDBJ whole genome shotgun (WGS) entry which is preliminary data.</text>
</comment>
<dbReference type="InterPro" id="IPR011922">
    <property type="entry name" value="Cell_div_FtsL"/>
</dbReference>
<keyword evidence="7 8" id="KW-0131">Cell cycle</keyword>
<evidence type="ECO:0000256" key="7">
    <source>
        <dbReference type="ARBA" id="ARBA00023306"/>
    </source>
</evidence>
<gene>
    <name evidence="8" type="primary">ftsL</name>
    <name evidence="10" type="ORF">GCM10023116_08370</name>
</gene>